<proteinExistence type="predicted"/>
<comment type="caution">
    <text evidence="1">The sequence shown here is derived from an EMBL/GenBank/DDBJ whole genome shotgun (WGS) entry which is preliminary data.</text>
</comment>
<dbReference type="AlphaFoldDB" id="A0A9P3H2E6"/>
<name>A0A9P3H2E6_9FUNG</name>
<dbReference type="OrthoDB" id="2436349at2759"/>
<accession>A0A9P3H2E6</accession>
<sequence>MIRQSAQTAVFDIPELVQSILVFLDPRTLNIVRGLNRAFHLHCEPHFSILLIIGHRQRYEQLRELANLAKEKSGSRSPVDVIRSLHLSYQHNMYQQFQEFVLQSLASVLNRCRNLREITIVDRPWDKGIPTEKPQYLDRIAWANFDVHQNNSCSPVEDDGKPWSYIDILPLEGPMLCGLETLKIEAGTCTPVKLDRFFNRLGKSAAANTLRSLSVISSWSRVRSTSWDTLRKCICGLKALEVLMLNSFKIEQSLVDNKIPKDNNGESIWLAPRVKVLTVKCRPNLDLKLAIMDLFPNVESLYLGNTTDLWEKAVDDQLIPKTSTRTSPSKMDAVALPTSTPFPRLKLLDVAIRCPTDWEESLLLRLWARGHPHFQLQSLLLRATERPINQPINEDLVSTLAKYPLSVKDLVVTGRDRLRLCQFLKSNIFRKLETLEAQDFGLDFIEVVQQVLRPELSAKEWQIAQYQERSLRDLLPWSGTLTRLLLTSSNRVGYYSAQEEVWKALSIYSLQSLLQMLPQLEDFELSEPIGDLALFDGLGRQRVIESDDTDMNVDRGLGFGLELDMDMTWSSASTIVFEDYSMSQELSPLGTSCMTDRPMLKRLSLVQSYHFQDPRYYDPLTPWHMELKYKFKFLIDLDLKRQRSPHG</sequence>
<gene>
    <name evidence="1" type="ORF">EMPS_00808</name>
</gene>
<dbReference type="Proteomes" id="UP000827284">
    <property type="component" value="Unassembled WGS sequence"/>
</dbReference>
<keyword evidence="2" id="KW-1185">Reference proteome</keyword>
<dbReference type="EMBL" id="BQFW01000001">
    <property type="protein sequence ID" value="GJJ68462.1"/>
    <property type="molecule type" value="Genomic_DNA"/>
</dbReference>
<reference evidence="1" key="2">
    <citation type="journal article" date="2022" name="Microbiol. Resour. Announc.">
        <title>Whole-Genome Sequence of Entomortierella parvispora E1425, a Mucoromycotan Fungus Associated with Burkholderiaceae-Related Endosymbiotic Bacteria.</title>
        <authorList>
            <person name="Herlambang A."/>
            <person name="Guo Y."/>
            <person name="Takashima Y."/>
            <person name="Narisawa K."/>
            <person name="Ohta H."/>
            <person name="Nishizawa T."/>
        </authorList>
    </citation>
    <scope>NUCLEOTIDE SEQUENCE</scope>
    <source>
        <strain evidence="1">E1425</strain>
    </source>
</reference>
<evidence type="ECO:0000313" key="2">
    <source>
        <dbReference type="Proteomes" id="UP000827284"/>
    </source>
</evidence>
<reference evidence="1" key="1">
    <citation type="submission" date="2021-11" db="EMBL/GenBank/DDBJ databases">
        <authorList>
            <person name="Herlambang A."/>
            <person name="Guo Y."/>
            <person name="Takashima Y."/>
            <person name="Nishizawa T."/>
        </authorList>
    </citation>
    <scope>NUCLEOTIDE SEQUENCE</scope>
    <source>
        <strain evidence="1">E1425</strain>
    </source>
</reference>
<evidence type="ECO:0000313" key="1">
    <source>
        <dbReference type="EMBL" id="GJJ68462.1"/>
    </source>
</evidence>
<protein>
    <submittedName>
        <fullName evidence="1">Uncharacterized protein</fullName>
    </submittedName>
</protein>
<organism evidence="1 2">
    <name type="scientific">Entomortierella parvispora</name>
    <dbReference type="NCBI Taxonomy" id="205924"/>
    <lineage>
        <taxon>Eukaryota</taxon>
        <taxon>Fungi</taxon>
        <taxon>Fungi incertae sedis</taxon>
        <taxon>Mucoromycota</taxon>
        <taxon>Mortierellomycotina</taxon>
        <taxon>Mortierellomycetes</taxon>
        <taxon>Mortierellales</taxon>
        <taxon>Mortierellaceae</taxon>
        <taxon>Entomortierella</taxon>
    </lineage>
</organism>